<name>A0A426XVK3_ENSVE</name>
<proteinExistence type="predicted"/>
<dbReference type="EMBL" id="AMZH03017094">
    <property type="protein sequence ID" value="RRT43515.1"/>
    <property type="molecule type" value="Genomic_DNA"/>
</dbReference>
<feature type="region of interest" description="Disordered" evidence="1">
    <location>
        <begin position="1"/>
        <end position="34"/>
    </location>
</feature>
<dbReference type="InterPro" id="IPR021109">
    <property type="entry name" value="Peptidase_aspartic_dom_sf"/>
</dbReference>
<evidence type="ECO:0000313" key="2">
    <source>
        <dbReference type="EMBL" id="RRT43515.1"/>
    </source>
</evidence>
<evidence type="ECO:0008006" key="4">
    <source>
        <dbReference type="Google" id="ProtNLM"/>
    </source>
</evidence>
<comment type="caution">
    <text evidence="2">The sequence shown here is derived from an EMBL/GenBank/DDBJ whole genome shotgun (WGS) entry which is preliminary data.</text>
</comment>
<dbReference type="Proteomes" id="UP000287651">
    <property type="component" value="Unassembled WGS sequence"/>
</dbReference>
<evidence type="ECO:0000313" key="3">
    <source>
        <dbReference type="Proteomes" id="UP000287651"/>
    </source>
</evidence>
<dbReference type="AlphaFoldDB" id="A0A426XVK3"/>
<reference evidence="2 3" key="1">
    <citation type="journal article" date="2014" name="Agronomy (Basel)">
        <title>A Draft Genome Sequence for Ensete ventricosum, the Drought-Tolerant Tree Against Hunger.</title>
        <authorList>
            <person name="Harrison J."/>
            <person name="Moore K.A."/>
            <person name="Paszkiewicz K."/>
            <person name="Jones T."/>
            <person name="Grant M."/>
            <person name="Ambacheew D."/>
            <person name="Muzemil S."/>
            <person name="Studholme D.J."/>
        </authorList>
    </citation>
    <scope>NUCLEOTIDE SEQUENCE [LARGE SCALE GENOMIC DNA]</scope>
</reference>
<protein>
    <recommendedName>
        <fullName evidence="4">Aspartic peptidase DDI1-type domain-containing protein</fullName>
    </recommendedName>
</protein>
<sequence length="259" mass="29179">MPSDRGEIGNPEHHCRTVKEPSPRLHSHDPRTGHPLLRLNRLVEEYCDLEITFRSRNEEYPDHDDALVISTRIMNAQVKMIMVDTGSSTDILYLDTFQKMVLTNKDLVPMTYALTGFTGDLISPLGTMTLPATIEEEPSSKALMVPFMVVGLSSAYNTIISRLTLNKLRVVVSTYHDAMKFLTRAGVGEARSDPRVSRQCYLMVTMLPKKLKTTMITVDPRDLDKGILNPELVKKVLEVPLNPEHVNKVIKVLALPKEQ</sequence>
<feature type="compositionally biased region" description="Basic and acidic residues" evidence="1">
    <location>
        <begin position="1"/>
        <end position="32"/>
    </location>
</feature>
<dbReference type="PANTHER" id="PTHR33240">
    <property type="entry name" value="OS08G0508500 PROTEIN"/>
    <property type="match status" value="1"/>
</dbReference>
<organism evidence="2 3">
    <name type="scientific">Ensete ventricosum</name>
    <name type="common">Abyssinian banana</name>
    <name type="synonym">Musa ensete</name>
    <dbReference type="NCBI Taxonomy" id="4639"/>
    <lineage>
        <taxon>Eukaryota</taxon>
        <taxon>Viridiplantae</taxon>
        <taxon>Streptophyta</taxon>
        <taxon>Embryophyta</taxon>
        <taxon>Tracheophyta</taxon>
        <taxon>Spermatophyta</taxon>
        <taxon>Magnoliopsida</taxon>
        <taxon>Liliopsida</taxon>
        <taxon>Zingiberales</taxon>
        <taxon>Musaceae</taxon>
        <taxon>Ensete</taxon>
    </lineage>
</organism>
<accession>A0A426XVK3</accession>
<evidence type="ECO:0000256" key="1">
    <source>
        <dbReference type="SAM" id="MobiDB-lite"/>
    </source>
</evidence>
<dbReference type="Gene3D" id="2.40.70.10">
    <property type="entry name" value="Acid Proteases"/>
    <property type="match status" value="1"/>
</dbReference>
<dbReference type="PANTHER" id="PTHR33240:SF8">
    <property type="entry name" value="OS03G0439900 PROTEIN"/>
    <property type="match status" value="1"/>
</dbReference>
<gene>
    <name evidence="2" type="ORF">B296_00019222</name>
</gene>